<sequence>MWLSNSSVGRKVVMSITGIALVLFLTFHMAMNLVAIISADGYNLICEFLGANWYALVATAGLATLFVIHIVYAFWLTMQNRNARGSERYAVVEKPKTVEWASQNMLVLGLIVIVGLGLHLVNFWAKMQLPELMHNMGMNVDPQTLNYAADGVYHIQQTFANPVYVVLYLIWLGALWFHLTHGFWSSMQSLGWNNQVWLNRWKCISNIYSTVVVLCFAVVVIAFFVKSLMCCGTAC</sequence>
<protein>
    <submittedName>
        <fullName evidence="2">Succinate dehydrogenase / fumarate reductase cytochrome b subunit</fullName>
    </submittedName>
</protein>
<dbReference type="RefSeq" id="WP_044161327.1">
    <property type="nucleotide sequence ID" value="NZ_JACIER010000008.1"/>
</dbReference>
<proteinExistence type="predicted"/>
<gene>
    <name evidence="2" type="ORF">GGR06_002234</name>
</gene>
<name>A0A840CX39_9BACE</name>
<evidence type="ECO:0000313" key="2">
    <source>
        <dbReference type="EMBL" id="MBB4044440.1"/>
    </source>
</evidence>
<keyword evidence="1" id="KW-1133">Transmembrane helix</keyword>
<dbReference type="InterPro" id="IPR011138">
    <property type="entry name" value="Cytochrome_b-558"/>
</dbReference>
<organism evidence="2 3">
    <name type="scientific">Bacteroides reticulotermitis</name>
    <dbReference type="NCBI Taxonomy" id="1133319"/>
    <lineage>
        <taxon>Bacteria</taxon>
        <taxon>Pseudomonadati</taxon>
        <taxon>Bacteroidota</taxon>
        <taxon>Bacteroidia</taxon>
        <taxon>Bacteroidales</taxon>
        <taxon>Bacteroidaceae</taxon>
        <taxon>Bacteroides</taxon>
    </lineage>
</organism>
<accession>A0A840CX39</accession>
<dbReference type="EMBL" id="JACIER010000008">
    <property type="protein sequence ID" value="MBB4044440.1"/>
    <property type="molecule type" value="Genomic_DNA"/>
</dbReference>
<feature type="transmembrane region" description="Helical" evidence="1">
    <location>
        <begin position="163"/>
        <end position="184"/>
    </location>
</feature>
<dbReference type="CDD" id="cd03498">
    <property type="entry name" value="SQR_TypeB_2_TM"/>
    <property type="match status" value="1"/>
</dbReference>
<feature type="transmembrane region" description="Helical" evidence="1">
    <location>
        <begin position="12"/>
        <end position="39"/>
    </location>
</feature>
<dbReference type="AlphaFoldDB" id="A0A840CX39"/>
<dbReference type="GO" id="GO:0016020">
    <property type="term" value="C:membrane"/>
    <property type="evidence" value="ECO:0007669"/>
    <property type="project" value="InterPro"/>
</dbReference>
<evidence type="ECO:0000313" key="3">
    <source>
        <dbReference type="Proteomes" id="UP000560658"/>
    </source>
</evidence>
<dbReference type="Gene3D" id="1.20.1300.10">
    <property type="entry name" value="Fumarate reductase/succinate dehydrogenase, transmembrane subunit"/>
    <property type="match status" value="1"/>
</dbReference>
<feature type="transmembrane region" description="Helical" evidence="1">
    <location>
        <begin position="205"/>
        <end position="225"/>
    </location>
</feature>
<dbReference type="InterPro" id="IPR034804">
    <property type="entry name" value="SQR/QFR_C/D"/>
</dbReference>
<evidence type="ECO:0000256" key="1">
    <source>
        <dbReference type="SAM" id="Phobius"/>
    </source>
</evidence>
<keyword evidence="1" id="KW-0472">Membrane</keyword>
<feature type="transmembrane region" description="Helical" evidence="1">
    <location>
        <begin position="105"/>
        <end position="125"/>
    </location>
</feature>
<feature type="transmembrane region" description="Helical" evidence="1">
    <location>
        <begin position="51"/>
        <end position="75"/>
    </location>
</feature>
<dbReference type="Proteomes" id="UP000560658">
    <property type="component" value="Unassembled WGS sequence"/>
</dbReference>
<keyword evidence="1" id="KW-0812">Transmembrane</keyword>
<keyword evidence="3" id="KW-1185">Reference proteome</keyword>
<dbReference type="SUPFAM" id="SSF81343">
    <property type="entry name" value="Fumarate reductase respiratory complex transmembrane subunits"/>
    <property type="match status" value="1"/>
</dbReference>
<dbReference type="NCBIfam" id="TIGR02046">
    <property type="entry name" value="sdhC_b558_fam"/>
    <property type="match status" value="1"/>
</dbReference>
<reference evidence="2" key="1">
    <citation type="submission" date="2020-08" db="EMBL/GenBank/DDBJ databases">
        <title>Genomic Encyclopedia of Type Strains, Phase IV (KMG-IV): sequencing the most valuable type-strain genomes for metagenomic binning, comparative biology and taxonomic classification.</title>
        <authorList>
            <person name="Goeker M."/>
        </authorList>
    </citation>
    <scope>NUCLEOTIDE SEQUENCE [LARGE SCALE GENOMIC DNA]</scope>
    <source>
        <strain evidence="2">DSM 105720</strain>
    </source>
</reference>
<comment type="caution">
    <text evidence="2">The sequence shown here is derived from an EMBL/GenBank/DDBJ whole genome shotgun (WGS) entry which is preliminary data.</text>
</comment>